<name>A0AA90PXP2_9HELI</name>
<dbReference type="Pfam" id="PF02169">
    <property type="entry name" value="LPP20"/>
    <property type="match status" value="1"/>
</dbReference>
<dbReference type="InterPro" id="IPR024952">
    <property type="entry name" value="LPP20-like_dom"/>
</dbReference>
<feature type="domain" description="LPP20 lipofamily protein middle" evidence="4">
    <location>
        <begin position="124"/>
        <end position="192"/>
    </location>
</feature>
<sequence>MLKNLILLFIALLFNACFAVEEVSPPPKWFLSLPKDNVFLYGNGSGKTLEESKKNAINDLASSIKLKVNSSTSILNIQNNQEQESKILQNIQVSIENIELQNITFTHTEYKNKQYYSQIKISKNLLLKTLEDKYQDLYTQLGSLNSKNCKSISIKDKNTFEDLLNQAKSLVQSIQALDFSSKLPSLKAYEDIFNQNSPLVLARLVFSDTDDKEAIKILSSEYAKFIQNVDEKNIQTIYNKITIEPQQNKIIASLQANINDCDNKVVFYIQLHSTEINKQKALERLKIQLYKKLKEYQGNNQGNIPKIF</sequence>
<dbReference type="EMBL" id="JAUPEV010000002">
    <property type="protein sequence ID" value="MDO7252576.1"/>
    <property type="molecule type" value="Genomic_DNA"/>
</dbReference>
<evidence type="ECO:0000259" key="3">
    <source>
        <dbReference type="Pfam" id="PF22017"/>
    </source>
</evidence>
<evidence type="ECO:0000313" key="6">
    <source>
        <dbReference type="EMBL" id="MDP2538443.1"/>
    </source>
</evidence>
<evidence type="ECO:0000313" key="8">
    <source>
        <dbReference type="Proteomes" id="UP001240777"/>
    </source>
</evidence>
<evidence type="ECO:0000259" key="4">
    <source>
        <dbReference type="Pfam" id="PF22018"/>
    </source>
</evidence>
<feature type="signal peptide" evidence="1">
    <location>
        <begin position="1"/>
        <end position="19"/>
    </location>
</feature>
<dbReference type="Proteomes" id="UP001240777">
    <property type="component" value="Unassembled WGS sequence"/>
</dbReference>
<dbReference type="Gene3D" id="6.10.140.1870">
    <property type="match status" value="1"/>
</dbReference>
<reference evidence="5" key="2">
    <citation type="submission" date="2023-07" db="EMBL/GenBank/DDBJ databases">
        <authorList>
            <person name="Aydin F."/>
            <person name="Tarhane S."/>
            <person name="Saticioglu I.B."/>
            <person name="Karakaya E."/>
            <person name="Abay S."/>
            <person name="Guran O."/>
            <person name="Bozkurt E."/>
            <person name="Uzum N."/>
            <person name="Olgun K."/>
            <person name="Jablonski D."/>
        </authorList>
    </citation>
    <scope>NUCLEOTIDE SEQUENCE</scope>
    <source>
        <strain evidence="5">Faydin-H75</strain>
    </source>
</reference>
<keyword evidence="6" id="KW-0449">Lipoprotein</keyword>
<dbReference type="InterPro" id="IPR054163">
    <property type="entry name" value="HP1454-like_C"/>
</dbReference>
<feature type="domain" description="Lipoprotein LPP20-like" evidence="2">
    <location>
        <begin position="27"/>
        <end position="116"/>
    </location>
</feature>
<keyword evidence="1" id="KW-0732">Signal</keyword>
<gene>
    <name evidence="5" type="ORF">Q5I04_01415</name>
    <name evidence="6" type="ORF">Q5I06_01415</name>
</gene>
<evidence type="ECO:0000259" key="2">
    <source>
        <dbReference type="Pfam" id="PF02169"/>
    </source>
</evidence>
<evidence type="ECO:0000313" key="7">
    <source>
        <dbReference type="Proteomes" id="UP001177258"/>
    </source>
</evidence>
<dbReference type="RefSeq" id="WP_305516421.1">
    <property type="nucleotide sequence ID" value="NZ_JAUPEV010000002.1"/>
</dbReference>
<feature type="domain" description="LPP20 lipofamily protein C-terminal" evidence="3">
    <location>
        <begin position="202"/>
        <end position="291"/>
    </location>
</feature>
<proteinExistence type="predicted"/>
<protein>
    <submittedName>
        <fullName evidence="6">LPP20 family lipoprotein</fullName>
    </submittedName>
</protein>
<evidence type="ECO:0000256" key="1">
    <source>
        <dbReference type="SAM" id="SignalP"/>
    </source>
</evidence>
<dbReference type="Pfam" id="PF22017">
    <property type="entry name" value="HP1454-like_C"/>
    <property type="match status" value="1"/>
</dbReference>
<reference evidence="6 8" key="1">
    <citation type="submission" date="2023-07" db="EMBL/GenBank/DDBJ databases">
        <title>Unpublished Manusciprt.</title>
        <authorList>
            <person name="Aydin F."/>
            <person name="Tarhane S."/>
            <person name="Saticioglu I.B."/>
            <person name="Karakaya E."/>
            <person name="Abay S."/>
            <person name="Guran O."/>
            <person name="Bozkurt E."/>
            <person name="Uzum N."/>
            <person name="Olgun K."/>
            <person name="Jablonski D."/>
        </authorList>
    </citation>
    <scope>NUCLEOTIDE SEQUENCE</scope>
    <source>
        <strain evidence="8">faydin-H75</strain>
        <strain evidence="6">Faydin-H76</strain>
    </source>
</reference>
<dbReference type="Proteomes" id="UP001177258">
    <property type="component" value="Unassembled WGS sequence"/>
</dbReference>
<organism evidence="6 7">
    <name type="scientific">Helicobacter cappadocius</name>
    <dbReference type="NCBI Taxonomy" id="3063998"/>
    <lineage>
        <taxon>Bacteria</taxon>
        <taxon>Pseudomonadati</taxon>
        <taxon>Campylobacterota</taxon>
        <taxon>Epsilonproteobacteria</taxon>
        <taxon>Campylobacterales</taxon>
        <taxon>Helicobacteraceae</taxon>
        <taxon>Helicobacter</taxon>
    </lineage>
</organism>
<feature type="chain" id="PRO_5041636317" evidence="1">
    <location>
        <begin position="20"/>
        <end position="308"/>
    </location>
</feature>
<accession>A0AA90PXP2</accession>
<dbReference type="AlphaFoldDB" id="A0AA90PXP2"/>
<dbReference type="Pfam" id="PF22018">
    <property type="entry name" value="HP1454-like_middle_dom"/>
    <property type="match status" value="1"/>
</dbReference>
<dbReference type="InterPro" id="IPR054165">
    <property type="entry name" value="HP1454-like_M"/>
</dbReference>
<reference evidence="5 7" key="3">
    <citation type="journal article" date="2024" name="Syst. Appl. Microbiol.">
        <title>Helicobacter cappadocius sp. nov., from lizards: The first psychrotrophic Helicobacter species.</title>
        <authorList>
            <person name="Aydin F."/>
            <person name="Tarhane S."/>
            <person name="Karakaya E."/>
            <person name="Abay S."/>
            <person name="Kayman T."/>
            <person name="Guran O."/>
            <person name="Bozkurt E."/>
            <person name="Uzum N."/>
            <person name="Avci A."/>
            <person name="Olgun K."/>
            <person name="Jablonski D."/>
            <person name="Guran C."/>
            <person name="Burcin Saticioglu I."/>
        </authorList>
    </citation>
    <scope>NUCLEOTIDE SEQUENCE [LARGE SCALE GENOMIC DNA]</scope>
    <source>
        <strain evidence="5">Faydin-H75</strain>
        <strain evidence="7">faydin-H76</strain>
    </source>
</reference>
<dbReference type="EMBL" id="JAUYZK010000002">
    <property type="protein sequence ID" value="MDP2538443.1"/>
    <property type="molecule type" value="Genomic_DNA"/>
</dbReference>
<dbReference type="Gene3D" id="3.30.160.710">
    <property type="match status" value="1"/>
</dbReference>
<dbReference type="Gene3D" id="3.10.28.20">
    <property type="entry name" value="Acetamidase/Formamidase-like domains"/>
    <property type="match status" value="1"/>
</dbReference>
<keyword evidence="8" id="KW-1185">Reference proteome</keyword>
<comment type="caution">
    <text evidence="6">The sequence shown here is derived from an EMBL/GenBank/DDBJ whole genome shotgun (WGS) entry which is preliminary data.</text>
</comment>
<evidence type="ECO:0000313" key="5">
    <source>
        <dbReference type="EMBL" id="MDO7252576.1"/>
    </source>
</evidence>